<dbReference type="PROSITE" id="PS50995">
    <property type="entry name" value="HTH_MARR_2"/>
    <property type="match status" value="1"/>
</dbReference>
<dbReference type="OMA" id="HIQERAD"/>
<gene>
    <name evidence="3" type="ORF">NCTC11820_00461</name>
</gene>
<reference evidence="3 4" key="1">
    <citation type="submission" date="2018-06" db="EMBL/GenBank/DDBJ databases">
        <authorList>
            <consortium name="Pathogen Informatics"/>
            <person name="Doyle S."/>
        </authorList>
    </citation>
    <scope>NUCLEOTIDE SEQUENCE [LARGE SCALE GENOMIC DNA]</scope>
    <source>
        <strain evidence="3 4">NCTC11820</strain>
    </source>
</reference>
<name>A0A2X3AR50_9ACTO</name>
<accession>A0A2X3AR50</accession>
<dbReference type="RefSeq" id="WP_004009956.1">
    <property type="nucleotide sequence ID" value="NZ_CAMUDJ010000002.1"/>
</dbReference>
<organism evidence="3 4">
    <name type="scientific">Mobiluncus curtisii</name>
    <dbReference type="NCBI Taxonomy" id="2051"/>
    <lineage>
        <taxon>Bacteria</taxon>
        <taxon>Bacillati</taxon>
        <taxon>Actinomycetota</taxon>
        <taxon>Actinomycetes</taxon>
        <taxon>Actinomycetales</taxon>
        <taxon>Actinomycetaceae</taxon>
        <taxon>Mobiluncus</taxon>
    </lineage>
</organism>
<feature type="compositionally biased region" description="Basic residues" evidence="1">
    <location>
        <begin position="159"/>
        <end position="169"/>
    </location>
</feature>
<dbReference type="GO" id="GO:0006950">
    <property type="term" value="P:response to stress"/>
    <property type="evidence" value="ECO:0007669"/>
    <property type="project" value="TreeGrafter"/>
</dbReference>
<dbReference type="SUPFAM" id="SSF46785">
    <property type="entry name" value="Winged helix' DNA-binding domain"/>
    <property type="match status" value="1"/>
</dbReference>
<dbReference type="GeneID" id="55564392"/>
<dbReference type="PRINTS" id="PR00598">
    <property type="entry name" value="HTHMARR"/>
</dbReference>
<feature type="region of interest" description="Disordered" evidence="1">
    <location>
        <begin position="150"/>
        <end position="169"/>
    </location>
</feature>
<dbReference type="InterPro" id="IPR039422">
    <property type="entry name" value="MarR/SlyA-like"/>
</dbReference>
<dbReference type="InterPro" id="IPR011991">
    <property type="entry name" value="ArsR-like_HTH"/>
</dbReference>
<dbReference type="Pfam" id="PF12802">
    <property type="entry name" value="MarR_2"/>
    <property type="match status" value="1"/>
</dbReference>
<dbReference type="Gene3D" id="1.10.10.10">
    <property type="entry name" value="Winged helix-like DNA-binding domain superfamily/Winged helix DNA-binding domain"/>
    <property type="match status" value="1"/>
</dbReference>
<proteinExistence type="predicted"/>
<dbReference type="AlphaFoldDB" id="A0A2X3AR50"/>
<dbReference type="Proteomes" id="UP000250245">
    <property type="component" value="Unassembled WGS sequence"/>
</dbReference>
<dbReference type="EMBL" id="UASJ01000001">
    <property type="protein sequence ID" value="SQB64130.1"/>
    <property type="molecule type" value="Genomic_DNA"/>
</dbReference>
<dbReference type="InterPro" id="IPR036390">
    <property type="entry name" value="WH_DNA-bd_sf"/>
</dbReference>
<evidence type="ECO:0000313" key="4">
    <source>
        <dbReference type="Proteomes" id="UP000250245"/>
    </source>
</evidence>
<dbReference type="InterPro" id="IPR000835">
    <property type="entry name" value="HTH_MarR-typ"/>
</dbReference>
<evidence type="ECO:0000259" key="2">
    <source>
        <dbReference type="PROSITE" id="PS50995"/>
    </source>
</evidence>
<feature type="domain" description="HTH marR-type" evidence="2">
    <location>
        <begin position="15"/>
        <end position="151"/>
    </location>
</feature>
<dbReference type="GO" id="GO:0003700">
    <property type="term" value="F:DNA-binding transcription factor activity"/>
    <property type="evidence" value="ECO:0007669"/>
    <property type="project" value="InterPro"/>
</dbReference>
<dbReference type="PANTHER" id="PTHR33164:SF43">
    <property type="entry name" value="HTH-TYPE TRANSCRIPTIONAL REPRESSOR YETL"/>
    <property type="match status" value="1"/>
</dbReference>
<dbReference type="InterPro" id="IPR036388">
    <property type="entry name" value="WH-like_DNA-bd_sf"/>
</dbReference>
<protein>
    <submittedName>
        <fullName evidence="3">Transcriptional repressor MprA</fullName>
    </submittedName>
</protein>
<dbReference type="PANTHER" id="PTHR33164">
    <property type="entry name" value="TRANSCRIPTIONAL REGULATOR, MARR FAMILY"/>
    <property type="match status" value="1"/>
</dbReference>
<sequence length="169" mass="18772">MSEVAKVDKERSALSEQLVYEFHRLVFSANNLIANISADLGMHGKDGDGLLMIWRSEIAGKPLSPSELADGLHITRAAASYLVDRLVNLGYISRQTDPEDRRRAVLRIAESGDKLGHNFVGSVNVDLNGVFADRSNQEIKQFTEMLSEFTDQIGESHHTKSSPKPHKNQ</sequence>
<dbReference type="SMART" id="SM00347">
    <property type="entry name" value="HTH_MARR"/>
    <property type="match status" value="1"/>
</dbReference>
<evidence type="ECO:0000256" key="1">
    <source>
        <dbReference type="SAM" id="MobiDB-lite"/>
    </source>
</evidence>
<evidence type="ECO:0000313" key="3">
    <source>
        <dbReference type="EMBL" id="SQB64130.1"/>
    </source>
</evidence>
<dbReference type="CDD" id="cd00090">
    <property type="entry name" value="HTH_ARSR"/>
    <property type="match status" value="1"/>
</dbReference>